<dbReference type="AlphaFoldDB" id="I2Q230"/>
<evidence type="ECO:0000256" key="7">
    <source>
        <dbReference type="ARBA" id="ARBA00023170"/>
    </source>
</evidence>
<evidence type="ECO:0000256" key="10">
    <source>
        <dbReference type="SAM" id="Phobius"/>
    </source>
</evidence>
<feature type="transmembrane region" description="Helical" evidence="10">
    <location>
        <begin position="160"/>
        <end position="181"/>
    </location>
</feature>
<proteinExistence type="predicted"/>
<keyword evidence="7" id="KW-0675">Receptor</keyword>
<dbReference type="SUPFAM" id="SSF81324">
    <property type="entry name" value="Voltage-gated potassium channels"/>
    <property type="match status" value="1"/>
</dbReference>
<dbReference type="OrthoDB" id="5419093at2"/>
<evidence type="ECO:0000256" key="3">
    <source>
        <dbReference type="ARBA" id="ARBA00022692"/>
    </source>
</evidence>
<dbReference type="InterPro" id="IPR001638">
    <property type="entry name" value="Solute-binding_3/MltF_N"/>
</dbReference>
<protein>
    <submittedName>
        <fullName evidence="14">Periplasmic component of amino acid ABC-type transporter/signal transduction system</fullName>
    </submittedName>
</protein>
<evidence type="ECO:0000256" key="5">
    <source>
        <dbReference type="ARBA" id="ARBA00023065"/>
    </source>
</evidence>
<dbReference type="GO" id="GO:0015276">
    <property type="term" value="F:ligand-gated monoatomic ion channel activity"/>
    <property type="evidence" value="ECO:0007669"/>
    <property type="project" value="InterPro"/>
</dbReference>
<evidence type="ECO:0000259" key="13">
    <source>
        <dbReference type="SMART" id="SM00079"/>
    </source>
</evidence>
<feature type="signal peptide" evidence="11">
    <location>
        <begin position="1"/>
        <end position="25"/>
    </location>
</feature>
<dbReference type="STRING" id="596152.DesU5LDRAFT_2170"/>
<feature type="domain" description="Ionotropic glutamate receptor C-terminal" evidence="13">
    <location>
        <begin position="49"/>
        <end position="368"/>
    </location>
</feature>
<keyword evidence="6 10" id="KW-0472">Membrane</keyword>
<accession>I2Q230</accession>
<organism evidence="14">
    <name type="scientific">Desulfovibrio sp. U5L</name>
    <dbReference type="NCBI Taxonomy" id="596152"/>
    <lineage>
        <taxon>Bacteria</taxon>
        <taxon>Pseudomonadati</taxon>
        <taxon>Thermodesulfobacteriota</taxon>
        <taxon>Desulfovibrionia</taxon>
        <taxon>Desulfovibrionales</taxon>
        <taxon>Desulfovibrionaceae</taxon>
        <taxon>Desulfovibrio</taxon>
    </lineage>
</organism>
<dbReference type="PRINTS" id="PR00169">
    <property type="entry name" value="KCHANNEL"/>
</dbReference>
<dbReference type="InterPro" id="IPR001320">
    <property type="entry name" value="Iontro_rcpt_C"/>
</dbReference>
<dbReference type="EMBL" id="JH600068">
    <property type="protein sequence ID" value="EIG53836.1"/>
    <property type="molecule type" value="Genomic_DNA"/>
</dbReference>
<dbReference type="SMART" id="SM00062">
    <property type="entry name" value="PBPb"/>
    <property type="match status" value="1"/>
</dbReference>
<gene>
    <name evidence="14" type="ORF">DesU5LDRAFT_2170</name>
</gene>
<sequence>MRLAAFVFAWLVVAAAALAPPPALAVPDVLDAPDVSGAGTAAPAPGARRVAVGVLVAPPFVEKDGQGNFHGVAMDLWRDVALDMGLTWQAVEYDLDGLLAAVQSGAVAAGISALSITPERESTMDFSQPYYYTGLGIAVAAKDRANIADTVLRAVFSPRLLLSILSLLGLLLLVGTIVWALEHRRNPGHFRPGHKGLGDGLWWSAVTMTSVGYGDATPKTLAGRAVALVWMFASVALLASFTAGITSSLTVESMGGLVRDAEDLHKVRTGVVRDSSAEEELVAGHVGVLPFASAEEGLRALLGGEIDAFVHDQPLLHYYRHHAFMGKIRVLSAFFDPQIYGFAFPRGSDLRKAVNVAMLRRLEDHDYRIRLFGPYLGRAAAR</sequence>
<dbReference type="SUPFAM" id="SSF53850">
    <property type="entry name" value="Periplasmic binding protein-like II"/>
    <property type="match status" value="1"/>
</dbReference>
<dbReference type="Pfam" id="PF00060">
    <property type="entry name" value="Lig_chan"/>
    <property type="match status" value="1"/>
</dbReference>
<dbReference type="Gene3D" id="3.40.190.10">
    <property type="entry name" value="Periplasmic binding protein-like II"/>
    <property type="match status" value="4"/>
</dbReference>
<feature type="chain" id="PRO_5003663635" evidence="11">
    <location>
        <begin position="26"/>
        <end position="382"/>
    </location>
</feature>
<name>I2Q230_9BACT</name>
<dbReference type="GO" id="GO:0016020">
    <property type="term" value="C:membrane"/>
    <property type="evidence" value="ECO:0007669"/>
    <property type="project" value="UniProtKB-SubCell"/>
</dbReference>
<dbReference type="Pfam" id="PF00497">
    <property type="entry name" value="SBP_bac_3"/>
    <property type="match status" value="1"/>
</dbReference>
<dbReference type="SMART" id="SM00079">
    <property type="entry name" value="PBPe"/>
    <property type="match status" value="1"/>
</dbReference>
<comment type="subcellular location">
    <subcellularLocation>
        <location evidence="1">Membrane</location>
        <topology evidence="1">Multi-pass membrane protein</topology>
    </subcellularLocation>
</comment>
<keyword evidence="5" id="KW-0406">Ion transport</keyword>
<keyword evidence="2" id="KW-0813">Transport</keyword>
<evidence type="ECO:0000256" key="1">
    <source>
        <dbReference type="ARBA" id="ARBA00004141"/>
    </source>
</evidence>
<keyword evidence="3 10" id="KW-0812">Transmembrane</keyword>
<dbReference type="Gene3D" id="1.10.287.70">
    <property type="match status" value="1"/>
</dbReference>
<dbReference type="eggNOG" id="COG0834">
    <property type="taxonomic scope" value="Bacteria"/>
</dbReference>
<keyword evidence="8" id="KW-0325">Glycoprotein</keyword>
<dbReference type="PANTHER" id="PTHR18966">
    <property type="entry name" value="IONOTROPIC GLUTAMATE RECEPTOR"/>
    <property type="match status" value="1"/>
</dbReference>
<evidence type="ECO:0000256" key="6">
    <source>
        <dbReference type="ARBA" id="ARBA00023136"/>
    </source>
</evidence>
<evidence type="ECO:0000259" key="12">
    <source>
        <dbReference type="SMART" id="SM00062"/>
    </source>
</evidence>
<evidence type="ECO:0000256" key="4">
    <source>
        <dbReference type="ARBA" id="ARBA00022989"/>
    </source>
</evidence>
<evidence type="ECO:0000256" key="2">
    <source>
        <dbReference type="ARBA" id="ARBA00022448"/>
    </source>
</evidence>
<keyword evidence="4 10" id="KW-1133">Transmembrane helix</keyword>
<dbReference type="InterPro" id="IPR015683">
    <property type="entry name" value="Ionotropic_Glu_rcpt"/>
</dbReference>
<reference evidence="14" key="1">
    <citation type="submission" date="2011-11" db="EMBL/GenBank/DDBJ databases">
        <title>Improved High-Quality Draft sequence of Desulfovibrio sp. U5L.</title>
        <authorList>
            <consortium name="US DOE Joint Genome Institute"/>
            <person name="Lucas S."/>
            <person name="Han J."/>
            <person name="Lapidus A."/>
            <person name="Cheng J.-F."/>
            <person name="Goodwin L."/>
            <person name="Pitluck S."/>
            <person name="Peters L."/>
            <person name="Ovchinnikova G."/>
            <person name="Held B."/>
            <person name="Detter J.C."/>
            <person name="Han C."/>
            <person name="Tapia R."/>
            <person name="Land M."/>
            <person name="Hauser L."/>
            <person name="Kyrpides N."/>
            <person name="Ivanova N."/>
            <person name="Pagani I."/>
            <person name="Gabster J."/>
            <person name="Walker C."/>
            <person name="Stolyar S."/>
            <person name="Stahl D."/>
            <person name="Arkin A."/>
            <person name="Dehal P."/>
            <person name="Hazen T."/>
            <person name="Woyke T."/>
        </authorList>
    </citation>
    <scope>NUCLEOTIDE SEQUENCE [LARGE SCALE GENOMIC DNA]</scope>
    <source>
        <strain evidence="14">U5L</strain>
    </source>
</reference>
<evidence type="ECO:0000256" key="11">
    <source>
        <dbReference type="SAM" id="SignalP"/>
    </source>
</evidence>
<keyword evidence="9" id="KW-0407">Ion channel</keyword>
<dbReference type="HOGENOM" id="CLU_019602_21_0_7"/>
<evidence type="ECO:0000256" key="8">
    <source>
        <dbReference type="ARBA" id="ARBA00023180"/>
    </source>
</evidence>
<keyword evidence="11" id="KW-0732">Signal</keyword>
<evidence type="ECO:0000256" key="9">
    <source>
        <dbReference type="ARBA" id="ARBA00023303"/>
    </source>
</evidence>
<feature type="domain" description="Solute-binding protein family 3/N-terminal" evidence="12">
    <location>
        <begin position="49"/>
        <end position="379"/>
    </location>
</feature>
<feature type="transmembrane region" description="Helical" evidence="10">
    <location>
        <begin position="225"/>
        <end position="245"/>
    </location>
</feature>
<evidence type="ECO:0000313" key="14">
    <source>
        <dbReference type="EMBL" id="EIG53836.1"/>
    </source>
</evidence>